<dbReference type="AlphaFoldDB" id="I8J2M4"/>
<dbReference type="Pfam" id="PF01522">
    <property type="entry name" value="Polysacc_deac_1"/>
    <property type="match status" value="1"/>
</dbReference>
<gene>
    <name evidence="3" type="ORF">A374_09124</name>
</gene>
<dbReference type="PANTHER" id="PTHR10587:SF137">
    <property type="entry name" value="4-DEOXY-4-FORMAMIDO-L-ARABINOSE-PHOSPHOUNDECAPRENOL DEFORMYLASE ARND-RELATED"/>
    <property type="match status" value="1"/>
</dbReference>
<evidence type="ECO:0000313" key="4">
    <source>
        <dbReference type="Proteomes" id="UP000004080"/>
    </source>
</evidence>
<dbReference type="SUPFAM" id="SSF88713">
    <property type="entry name" value="Glycoside hydrolase/deacetylase"/>
    <property type="match status" value="1"/>
</dbReference>
<comment type="caution">
    <text evidence="3">The sequence shown here is derived from an EMBL/GenBank/DDBJ whole genome shotgun (WGS) entry which is preliminary data.</text>
</comment>
<name>I8J2M4_9BACL</name>
<dbReference type="Proteomes" id="UP000004080">
    <property type="component" value="Unassembled WGS sequence"/>
</dbReference>
<sequence length="234" mass="26823">MIVLIALIVCLIILSYGVLYTIIVRVFSYRMLKKGKMNAEIALTFDDGPDPIYTEQLLDLLKEYDAKATFFVVGERAQRYPVLLQRMIKEGHSIGIHHYHHSNSWFLTPWKLRQEIEQCAKVITEATGKKPVYYRPPFGRFNMTSMHVAKEYHIVMWSSIHQDWKVSQGKERLYASLSNDLAPGTIYLLHDNGDNPGADQEAPAVMLEALRPFLAHATEQGYRCTSLATFSQNK</sequence>
<dbReference type="GO" id="GO:0005975">
    <property type="term" value="P:carbohydrate metabolic process"/>
    <property type="evidence" value="ECO:0007669"/>
    <property type="project" value="InterPro"/>
</dbReference>
<protein>
    <submittedName>
        <fullName evidence="3">Polysaccharide deacetylase</fullName>
    </submittedName>
</protein>
<dbReference type="InterPro" id="IPR002509">
    <property type="entry name" value="NODB_dom"/>
</dbReference>
<reference evidence="3 4" key="1">
    <citation type="journal article" date="2012" name="J. Bacteriol.">
        <title>Genome of Bacillus macauensis ZFHKF-1, a Long-Chain-Forming Bacterium.</title>
        <authorList>
            <person name="Cai L."/>
            <person name="Zhang T."/>
        </authorList>
    </citation>
    <scope>NUCLEOTIDE SEQUENCE [LARGE SCALE GENOMIC DNA]</scope>
    <source>
        <strain evidence="3 4">ZFHKF-1</strain>
    </source>
</reference>
<dbReference type="EMBL" id="AKKV01000024">
    <property type="protein sequence ID" value="EIT85986.1"/>
    <property type="molecule type" value="Genomic_DNA"/>
</dbReference>
<keyword evidence="1" id="KW-1133">Transmembrane helix</keyword>
<evidence type="ECO:0000313" key="3">
    <source>
        <dbReference type="EMBL" id="EIT85986.1"/>
    </source>
</evidence>
<feature type="transmembrane region" description="Helical" evidence="1">
    <location>
        <begin position="6"/>
        <end position="27"/>
    </location>
</feature>
<dbReference type="STRING" id="1196324.A374_09124"/>
<dbReference type="CDD" id="cd10959">
    <property type="entry name" value="CE4_NodB_like_3"/>
    <property type="match status" value="1"/>
</dbReference>
<evidence type="ECO:0000259" key="2">
    <source>
        <dbReference type="PROSITE" id="PS51677"/>
    </source>
</evidence>
<dbReference type="RefSeq" id="WP_007201918.1">
    <property type="nucleotide sequence ID" value="NZ_AKKV01000024.1"/>
</dbReference>
<dbReference type="PATRIC" id="fig|1196324.3.peg.1869"/>
<keyword evidence="1" id="KW-0472">Membrane</keyword>
<keyword evidence="4" id="KW-1185">Reference proteome</keyword>
<keyword evidence="1" id="KW-0812">Transmembrane</keyword>
<dbReference type="GO" id="GO:0016810">
    <property type="term" value="F:hydrolase activity, acting on carbon-nitrogen (but not peptide) bonds"/>
    <property type="evidence" value="ECO:0007669"/>
    <property type="project" value="InterPro"/>
</dbReference>
<feature type="domain" description="NodB homology" evidence="2">
    <location>
        <begin position="39"/>
        <end position="225"/>
    </location>
</feature>
<dbReference type="InterPro" id="IPR050248">
    <property type="entry name" value="Polysacc_deacetylase_ArnD"/>
</dbReference>
<dbReference type="OrthoDB" id="9812065at2"/>
<dbReference type="PANTHER" id="PTHR10587">
    <property type="entry name" value="GLYCOSYL TRANSFERASE-RELATED"/>
    <property type="match status" value="1"/>
</dbReference>
<dbReference type="InterPro" id="IPR011330">
    <property type="entry name" value="Glyco_hydro/deAcase_b/a-brl"/>
</dbReference>
<evidence type="ECO:0000256" key="1">
    <source>
        <dbReference type="SAM" id="Phobius"/>
    </source>
</evidence>
<dbReference type="Gene3D" id="3.20.20.370">
    <property type="entry name" value="Glycoside hydrolase/deacetylase"/>
    <property type="match status" value="1"/>
</dbReference>
<organism evidence="3 4">
    <name type="scientific">Fictibacillus macauensis ZFHKF-1</name>
    <dbReference type="NCBI Taxonomy" id="1196324"/>
    <lineage>
        <taxon>Bacteria</taxon>
        <taxon>Bacillati</taxon>
        <taxon>Bacillota</taxon>
        <taxon>Bacilli</taxon>
        <taxon>Bacillales</taxon>
        <taxon>Fictibacillaceae</taxon>
        <taxon>Fictibacillus</taxon>
    </lineage>
</organism>
<accession>I8J2M4</accession>
<dbReference type="PROSITE" id="PS51677">
    <property type="entry name" value="NODB"/>
    <property type="match status" value="1"/>
</dbReference>
<dbReference type="eggNOG" id="COG0726">
    <property type="taxonomic scope" value="Bacteria"/>
</dbReference>
<proteinExistence type="predicted"/>